<dbReference type="SMART" id="SM00471">
    <property type="entry name" value="HDc"/>
    <property type="match status" value="1"/>
</dbReference>
<dbReference type="AlphaFoldDB" id="A0A494WAC6"/>
<dbReference type="EMBL" id="AP018664">
    <property type="protein sequence ID" value="BBD97159.1"/>
    <property type="molecule type" value="Genomic_DNA"/>
</dbReference>
<dbReference type="CDD" id="cd00077">
    <property type="entry name" value="HDc"/>
    <property type="match status" value="1"/>
</dbReference>
<dbReference type="PANTHER" id="PTHR43155">
    <property type="entry name" value="CYCLIC DI-GMP PHOSPHODIESTERASE PA4108-RELATED"/>
    <property type="match status" value="1"/>
</dbReference>
<dbReference type="PANTHER" id="PTHR43155:SF2">
    <property type="entry name" value="CYCLIC DI-GMP PHOSPHODIESTERASE PA4108"/>
    <property type="match status" value="1"/>
</dbReference>
<name>A0A494WAC6_9SPHN</name>
<dbReference type="SUPFAM" id="SSF109604">
    <property type="entry name" value="HD-domain/PDEase-like"/>
    <property type="match status" value="1"/>
</dbReference>
<keyword evidence="3" id="KW-1185">Reference proteome</keyword>
<dbReference type="PROSITE" id="PS51832">
    <property type="entry name" value="HD_GYP"/>
    <property type="match status" value="1"/>
</dbReference>
<organism evidence="2 3">
    <name type="scientific">Sphingobium amiense</name>
    <dbReference type="NCBI Taxonomy" id="135719"/>
    <lineage>
        <taxon>Bacteria</taxon>
        <taxon>Pseudomonadati</taxon>
        <taxon>Pseudomonadota</taxon>
        <taxon>Alphaproteobacteria</taxon>
        <taxon>Sphingomonadales</taxon>
        <taxon>Sphingomonadaceae</taxon>
        <taxon>Sphingobium</taxon>
    </lineage>
</organism>
<dbReference type="InterPro" id="IPR021812">
    <property type="entry name" value="DUF3391"/>
</dbReference>
<dbReference type="Pfam" id="PF11871">
    <property type="entry name" value="DUF3391"/>
    <property type="match status" value="1"/>
</dbReference>
<reference evidence="2 3" key="1">
    <citation type="submission" date="2018-05" db="EMBL/GenBank/DDBJ databases">
        <title>Complete Genome Sequence of the Nonylphenol-Degrading Bacterium Sphingobium amiense DSM 16289T.</title>
        <authorList>
            <person name="Ootsuka M."/>
            <person name="Nishizawa T."/>
            <person name="Ohta H."/>
        </authorList>
    </citation>
    <scope>NUCLEOTIDE SEQUENCE [LARGE SCALE GENOMIC DNA]</scope>
    <source>
        <strain evidence="2 3">DSM 16289</strain>
    </source>
</reference>
<evidence type="ECO:0000313" key="2">
    <source>
        <dbReference type="EMBL" id="BBD97159.1"/>
    </source>
</evidence>
<dbReference type="InterPro" id="IPR003607">
    <property type="entry name" value="HD/PDEase_dom"/>
</dbReference>
<evidence type="ECO:0000313" key="3">
    <source>
        <dbReference type="Proteomes" id="UP000279959"/>
    </source>
</evidence>
<evidence type="ECO:0000259" key="1">
    <source>
        <dbReference type="PROSITE" id="PS51832"/>
    </source>
</evidence>
<dbReference type="RefSeq" id="WP_169800201.1">
    <property type="nucleotide sequence ID" value="NZ_AP018664.1"/>
</dbReference>
<dbReference type="GO" id="GO:0008081">
    <property type="term" value="F:phosphoric diester hydrolase activity"/>
    <property type="evidence" value="ECO:0007669"/>
    <property type="project" value="UniProtKB-ARBA"/>
</dbReference>
<dbReference type="KEGG" id="sami:SAMIE_1006600"/>
<gene>
    <name evidence="2" type="ORF">SAMIE_1006600</name>
</gene>
<sequence length="412" mass="45518">MHIAPAQAEIGMYVTAFEGSWFRHPFWRAGFLIRDEETLGRIRSSDIRAVVIDTDRGISPAADVATERSSGKDPGVIDFPPPDRRAGIDLEVERARSILRQGKALVKGLFNDARLGKLAVTGDIFLLVSEIARSVERSQLTLINMARLKSRDEYTYLHSVAVCALMINFARHLQMPEAQAHEMGVAGLLHDVGKMAMPPEILNKADRLTPHEFAAMQRHPMAGKELLTDCGDVPPVALDVALHHHERVDGAGYPFGLKGADISVAARMGAICDIYDALTSDRCYKDAWTPAEAITRMASWQGHCDPDLLFTFMQSLGIFPPGLLVRLRSNRLAIVLPNGRRASRATARAFFDARAREFLAAEDVSIAGGLNGDQVVGREEPAHWPFPDWVRLHADLMGGRYNPHLQKQRHAG</sequence>
<feature type="domain" description="HD-GYP" evidence="1">
    <location>
        <begin position="131"/>
        <end position="328"/>
    </location>
</feature>
<dbReference type="Gene3D" id="1.10.3210.10">
    <property type="entry name" value="Hypothetical protein af1432"/>
    <property type="match status" value="1"/>
</dbReference>
<dbReference type="Pfam" id="PF13487">
    <property type="entry name" value="HD_5"/>
    <property type="match status" value="1"/>
</dbReference>
<dbReference type="Proteomes" id="UP000279959">
    <property type="component" value="Chromosome"/>
</dbReference>
<dbReference type="InterPro" id="IPR037522">
    <property type="entry name" value="HD_GYP_dom"/>
</dbReference>
<protein>
    <submittedName>
        <fullName evidence="2">DUF3391 domain-containing protein</fullName>
    </submittedName>
</protein>
<accession>A0A494WAC6</accession>
<proteinExistence type="predicted"/>